<comment type="caution">
    <text evidence="1">The sequence shown here is derived from an EMBL/GenBank/DDBJ whole genome shotgun (WGS) entry which is preliminary data.</text>
</comment>
<proteinExistence type="predicted"/>
<evidence type="ECO:0008006" key="3">
    <source>
        <dbReference type="Google" id="ProtNLM"/>
    </source>
</evidence>
<organism evidence="1 2">
    <name type="scientific">Clostridium faecium</name>
    <dbReference type="NCBI Taxonomy" id="2762223"/>
    <lineage>
        <taxon>Bacteria</taxon>
        <taxon>Bacillati</taxon>
        <taxon>Bacillota</taxon>
        <taxon>Clostridia</taxon>
        <taxon>Eubacteriales</taxon>
        <taxon>Clostridiaceae</taxon>
        <taxon>Clostridium</taxon>
    </lineage>
</organism>
<sequence length="215" mass="24921">MKKQQEKYSPYDIGKQIFIETNAKHIKVEDVCTNEKDIELCNKSKTIENEVLNTFNMIKNDGFIITNEVHYFLSTFFSNKKCKYDNLCEAGVATVTIDDKGELWSCQLFIGKSEYNMGNIYCYNENKFKNVMNTLNKFRICNFEDCKQCAARCYCTRCLGTVGILENKKLADFKSFGSSCEYRREIVYKTLDTISDIIKKDEFKSFNDCIGSLLS</sequence>
<dbReference type="RefSeq" id="WP_191738858.1">
    <property type="nucleotide sequence ID" value="NZ_JACSQB010000019.1"/>
</dbReference>
<keyword evidence="2" id="KW-1185">Reference proteome</keyword>
<accession>A0ABR8YP15</accession>
<dbReference type="EMBL" id="JACSQB010000019">
    <property type="protein sequence ID" value="MBD8045882.1"/>
    <property type="molecule type" value="Genomic_DNA"/>
</dbReference>
<evidence type="ECO:0000313" key="2">
    <source>
        <dbReference type="Proteomes" id="UP000627166"/>
    </source>
</evidence>
<name>A0ABR8YP15_9CLOT</name>
<evidence type="ECO:0000313" key="1">
    <source>
        <dbReference type="EMBL" id="MBD8045882.1"/>
    </source>
</evidence>
<reference evidence="1 2" key="1">
    <citation type="submission" date="2020-08" db="EMBL/GenBank/DDBJ databases">
        <title>A Genomic Blueprint of the Chicken Gut Microbiome.</title>
        <authorList>
            <person name="Gilroy R."/>
            <person name="Ravi A."/>
            <person name="Getino M."/>
            <person name="Pursley I."/>
            <person name="Horton D.L."/>
            <person name="Alikhan N.-F."/>
            <person name="Baker D."/>
            <person name="Gharbi K."/>
            <person name="Hall N."/>
            <person name="Watson M."/>
            <person name="Adriaenssens E.M."/>
            <person name="Foster-Nyarko E."/>
            <person name="Jarju S."/>
            <person name="Secka A."/>
            <person name="Antonio M."/>
            <person name="Oren A."/>
            <person name="Chaudhuri R."/>
            <person name="La Ragione R.M."/>
            <person name="Hildebrand F."/>
            <person name="Pallen M.J."/>
        </authorList>
    </citation>
    <scope>NUCLEOTIDE SEQUENCE [LARGE SCALE GENOMIC DNA]</scope>
    <source>
        <strain evidence="1 2">N37</strain>
    </source>
</reference>
<protein>
    <recommendedName>
        <fullName evidence="3">SPASM domain-containing protein</fullName>
    </recommendedName>
</protein>
<gene>
    <name evidence="1" type="ORF">H9637_02305</name>
</gene>
<dbReference type="Proteomes" id="UP000627166">
    <property type="component" value="Unassembled WGS sequence"/>
</dbReference>